<evidence type="ECO:0000313" key="3">
    <source>
        <dbReference type="Proteomes" id="UP000298327"/>
    </source>
</evidence>
<sequence>MTINAFDDLDLEEVMNKEDTPPPPASISSLGKRARHDDRSSSHSEHLSTREEEDDQRSESSRDGLAETSASIIAGSARELDFVRRYNRRKKVRLDSERAREAEQFVQDAHSTKLVKIYLQNQELLDQLRKIHTSAPPFEPSQALITNIRSFAAAVLVSPRLASYHGSATKTHVYTILKTTRFDLPPNIENIPSDWRKVKAEVGEQLIQVRAAIKKDLKKSMGEEPHTTPTDIFLLTQQIAARASVSMTVPLCSHVALMRRVYLKDSGPRFWCTLDEQLALIREKSKGDPVKLLRSFKAILEKDIEKYGDDNLTALDSLPEDDVVDDRQQQVVDAIDASAEIPADDGDDSDDEEEQQHPRQERSPGPTAR</sequence>
<dbReference type="Proteomes" id="UP000298327">
    <property type="component" value="Unassembled WGS sequence"/>
</dbReference>
<protein>
    <submittedName>
        <fullName evidence="2">Uncharacterized protein</fullName>
    </submittedName>
</protein>
<gene>
    <name evidence="2" type="ORF">EVG20_g10687</name>
</gene>
<dbReference type="OrthoDB" id="3236341at2759"/>
<comment type="caution">
    <text evidence="2">The sequence shown here is derived from an EMBL/GenBank/DDBJ whole genome shotgun (WGS) entry which is preliminary data.</text>
</comment>
<organism evidence="2 3">
    <name type="scientific">Dentipellis fragilis</name>
    <dbReference type="NCBI Taxonomy" id="205917"/>
    <lineage>
        <taxon>Eukaryota</taxon>
        <taxon>Fungi</taxon>
        <taxon>Dikarya</taxon>
        <taxon>Basidiomycota</taxon>
        <taxon>Agaricomycotina</taxon>
        <taxon>Agaricomycetes</taxon>
        <taxon>Russulales</taxon>
        <taxon>Hericiaceae</taxon>
        <taxon>Dentipellis</taxon>
    </lineage>
</organism>
<feature type="region of interest" description="Disordered" evidence="1">
    <location>
        <begin position="336"/>
        <end position="369"/>
    </location>
</feature>
<dbReference type="EMBL" id="SEOQ01001364">
    <property type="protein sequence ID" value="TFY52144.1"/>
    <property type="molecule type" value="Genomic_DNA"/>
</dbReference>
<feature type="compositionally biased region" description="Basic and acidic residues" evidence="1">
    <location>
        <begin position="35"/>
        <end position="50"/>
    </location>
</feature>
<proteinExistence type="predicted"/>
<evidence type="ECO:0000313" key="2">
    <source>
        <dbReference type="EMBL" id="TFY52144.1"/>
    </source>
</evidence>
<keyword evidence="3" id="KW-1185">Reference proteome</keyword>
<dbReference type="AlphaFoldDB" id="A0A4Y9XPB2"/>
<feature type="region of interest" description="Disordered" evidence="1">
    <location>
        <begin position="1"/>
        <end position="70"/>
    </location>
</feature>
<reference evidence="2 3" key="1">
    <citation type="submission" date="2019-02" db="EMBL/GenBank/DDBJ databases">
        <title>Genome sequencing of the rare red list fungi Dentipellis fragilis.</title>
        <authorList>
            <person name="Buettner E."/>
            <person name="Kellner H."/>
        </authorList>
    </citation>
    <scope>NUCLEOTIDE SEQUENCE [LARGE SCALE GENOMIC DNA]</scope>
    <source>
        <strain evidence="2 3">DSM 105465</strain>
    </source>
</reference>
<name>A0A4Y9XPB2_9AGAM</name>
<accession>A0A4Y9XPB2</accession>
<feature type="compositionally biased region" description="Acidic residues" evidence="1">
    <location>
        <begin position="342"/>
        <end position="354"/>
    </location>
</feature>
<evidence type="ECO:0000256" key="1">
    <source>
        <dbReference type="SAM" id="MobiDB-lite"/>
    </source>
</evidence>